<dbReference type="RefSeq" id="WP_058480292.1">
    <property type="nucleotide sequence ID" value="NZ_CAAAIQ010000015.1"/>
</dbReference>
<protein>
    <submittedName>
        <fullName evidence="1">Signal peptide protein</fullName>
    </submittedName>
</protein>
<dbReference type="PATRIC" id="fig|66969.6.peg.1741"/>
<comment type="caution">
    <text evidence="1">The sequence shown here is derived from an EMBL/GenBank/DDBJ whole genome shotgun (WGS) entry which is preliminary data.</text>
</comment>
<proteinExistence type="predicted"/>
<name>A0A0W1ABY2_9GAMM</name>
<accession>A0A0W1ABY2</accession>
<reference evidence="1 2" key="1">
    <citation type="submission" date="2015-11" db="EMBL/GenBank/DDBJ databases">
        <title>Genomic analysis of 38 Legionella species identifies large and diverse effector repertoires.</title>
        <authorList>
            <person name="Burstein D."/>
            <person name="Amaro F."/>
            <person name="Zusman T."/>
            <person name="Lifshitz Z."/>
            <person name="Cohen O."/>
            <person name="Gilbert J.A."/>
            <person name="Pupko T."/>
            <person name="Shuman H.A."/>
            <person name="Segal G."/>
        </authorList>
    </citation>
    <scope>NUCLEOTIDE SEQUENCE [LARGE SCALE GENOMIC DNA]</scope>
    <source>
        <strain evidence="1 2">ATCC 51914</strain>
    </source>
</reference>
<organism evidence="1 2">
    <name type="scientific">Legionella waltersii</name>
    <dbReference type="NCBI Taxonomy" id="66969"/>
    <lineage>
        <taxon>Bacteria</taxon>
        <taxon>Pseudomonadati</taxon>
        <taxon>Pseudomonadota</taxon>
        <taxon>Gammaproteobacteria</taxon>
        <taxon>Legionellales</taxon>
        <taxon>Legionellaceae</taxon>
        <taxon>Legionella</taxon>
    </lineage>
</organism>
<dbReference type="STRING" id="66969.Lwal_1597"/>
<evidence type="ECO:0000313" key="1">
    <source>
        <dbReference type="EMBL" id="KTD78827.1"/>
    </source>
</evidence>
<dbReference type="OrthoDB" id="1551288at2"/>
<dbReference type="Pfam" id="PF10048">
    <property type="entry name" value="DUF2282"/>
    <property type="match status" value="1"/>
</dbReference>
<sequence length="97" mass="10072">MTIGHKLVKTARNTFITLTIAGISNTTLIESALAAEQTEKCYGIVKAGMNDCATATASCASSATQDNQGDAFIFLPKGTCAKITGGSLEPTTLKKKD</sequence>
<dbReference type="EMBL" id="LNZB01000038">
    <property type="protein sequence ID" value="KTD78827.1"/>
    <property type="molecule type" value="Genomic_DNA"/>
</dbReference>
<evidence type="ECO:0000313" key="2">
    <source>
        <dbReference type="Proteomes" id="UP000054729"/>
    </source>
</evidence>
<dbReference type="AlphaFoldDB" id="A0A0W1ABY2"/>
<dbReference type="Proteomes" id="UP000054729">
    <property type="component" value="Unassembled WGS sequence"/>
</dbReference>
<dbReference type="InterPro" id="IPR018740">
    <property type="entry name" value="DUF2282_membr"/>
</dbReference>
<keyword evidence="2" id="KW-1185">Reference proteome</keyword>
<gene>
    <name evidence="1" type="ORF">Lwal_1597</name>
</gene>